<feature type="transmembrane region" description="Helical" evidence="6">
    <location>
        <begin position="356"/>
        <end position="376"/>
    </location>
</feature>
<evidence type="ECO:0000256" key="1">
    <source>
        <dbReference type="ARBA" id="ARBA00004651"/>
    </source>
</evidence>
<evidence type="ECO:0000256" key="6">
    <source>
        <dbReference type="SAM" id="Phobius"/>
    </source>
</evidence>
<dbReference type="RefSeq" id="WP_344809024.1">
    <property type="nucleotide sequence ID" value="NZ_BAABBO010000019.1"/>
</dbReference>
<comment type="caution">
    <text evidence="7">The sequence shown here is derived from an EMBL/GenBank/DDBJ whole genome shotgun (WGS) entry which is preliminary data.</text>
</comment>
<feature type="transmembrane region" description="Helical" evidence="6">
    <location>
        <begin position="176"/>
        <end position="196"/>
    </location>
</feature>
<feature type="transmembrane region" description="Helical" evidence="6">
    <location>
        <begin position="85"/>
        <end position="105"/>
    </location>
</feature>
<feature type="transmembrane region" description="Helical" evidence="6">
    <location>
        <begin position="12"/>
        <end position="33"/>
    </location>
</feature>
<proteinExistence type="predicted"/>
<feature type="transmembrane region" description="Helical" evidence="6">
    <location>
        <begin position="148"/>
        <end position="170"/>
    </location>
</feature>
<evidence type="ECO:0000256" key="2">
    <source>
        <dbReference type="ARBA" id="ARBA00022475"/>
    </source>
</evidence>
<evidence type="ECO:0000256" key="3">
    <source>
        <dbReference type="ARBA" id="ARBA00022692"/>
    </source>
</evidence>
<feature type="transmembrane region" description="Helical" evidence="6">
    <location>
        <begin position="117"/>
        <end position="136"/>
    </location>
</feature>
<dbReference type="InterPro" id="IPR002797">
    <property type="entry name" value="Polysacc_synth"/>
</dbReference>
<organism evidence="7 8">
    <name type="scientific">Allohahella marinimesophila</name>
    <dbReference type="NCBI Taxonomy" id="1054972"/>
    <lineage>
        <taxon>Bacteria</taxon>
        <taxon>Pseudomonadati</taxon>
        <taxon>Pseudomonadota</taxon>
        <taxon>Gammaproteobacteria</taxon>
        <taxon>Oceanospirillales</taxon>
        <taxon>Hahellaceae</taxon>
        <taxon>Allohahella</taxon>
    </lineage>
</organism>
<dbReference type="PANTHER" id="PTHR30250:SF11">
    <property type="entry name" value="O-ANTIGEN TRANSPORTER-RELATED"/>
    <property type="match status" value="1"/>
</dbReference>
<evidence type="ECO:0000313" key="7">
    <source>
        <dbReference type="EMBL" id="GAA3975994.1"/>
    </source>
</evidence>
<dbReference type="PANTHER" id="PTHR30250">
    <property type="entry name" value="PST FAMILY PREDICTED COLANIC ACID TRANSPORTER"/>
    <property type="match status" value="1"/>
</dbReference>
<keyword evidence="2" id="KW-1003">Cell membrane</keyword>
<feature type="transmembrane region" description="Helical" evidence="6">
    <location>
        <begin position="45"/>
        <end position="65"/>
    </location>
</feature>
<feature type="transmembrane region" description="Helical" evidence="6">
    <location>
        <begin position="252"/>
        <end position="272"/>
    </location>
</feature>
<keyword evidence="4 6" id="KW-1133">Transmembrane helix</keyword>
<keyword evidence="5 6" id="KW-0472">Membrane</keyword>
<dbReference type="EMBL" id="BAABBO010000019">
    <property type="protein sequence ID" value="GAA3975994.1"/>
    <property type="molecule type" value="Genomic_DNA"/>
</dbReference>
<keyword evidence="8" id="KW-1185">Reference proteome</keyword>
<keyword evidence="3 6" id="KW-0812">Transmembrane</keyword>
<dbReference type="Pfam" id="PF01943">
    <property type="entry name" value="Polysacc_synt"/>
    <property type="match status" value="1"/>
</dbReference>
<accession>A0ABP7Q463</accession>
<dbReference type="InterPro" id="IPR050833">
    <property type="entry name" value="Poly_Biosynth_Transport"/>
</dbReference>
<comment type="subcellular location">
    <subcellularLocation>
        <location evidence="1">Cell membrane</location>
        <topology evidence="1">Multi-pass membrane protein</topology>
    </subcellularLocation>
</comment>
<feature type="transmembrane region" description="Helical" evidence="6">
    <location>
        <begin position="382"/>
        <end position="404"/>
    </location>
</feature>
<evidence type="ECO:0000256" key="5">
    <source>
        <dbReference type="ARBA" id="ARBA00023136"/>
    </source>
</evidence>
<gene>
    <name evidence="7" type="ORF">GCM10022278_36030</name>
</gene>
<feature type="transmembrane region" description="Helical" evidence="6">
    <location>
        <begin position="326"/>
        <end position="344"/>
    </location>
</feature>
<protein>
    <submittedName>
        <fullName evidence="7">Flippase</fullName>
    </submittedName>
</protein>
<evidence type="ECO:0000256" key="4">
    <source>
        <dbReference type="ARBA" id="ARBA00022989"/>
    </source>
</evidence>
<dbReference type="Proteomes" id="UP001501337">
    <property type="component" value="Unassembled WGS sequence"/>
</dbReference>
<evidence type="ECO:0000313" key="8">
    <source>
        <dbReference type="Proteomes" id="UP001501337"/>
    </source>
</evidence>
<reference evidence="8" key="1">
    <citation type="journal article" date="2019" name="Int. J. Syst. Evol. Microbiol.">
        <title>The Global Catalogue of Microorganisms (GCM) 10K type strain sequencing project: providing services to taxonomists for standard genome sequencing and annotation.</title>
        <authorList>
            <consortium name="The Broad Institute Genomics Platform"/>
            <consortium name="The Broad Institute Genome Sequencing Center for Infectious Disease"/>
            <person name="Wu L."/>
            <person name="Ma J."/>
        </authorList>
    </citation>
    <scope>NUCLEOTIDE SEQUENCE [LARGE SCALE GENOMIC DNA]</scope>
    <source>
        <strain evidence="8">JCM 17555</strain>
    </source>
</reference>
<sequence length="414" mass="46796">MTLSLKSFLSFALVRMVAQATMFVFPLLVAAFITPDEFGRFSLALMLLYVFTAIGIQSSQSPYVVQASREYTKHGHVRRATTARAISVGGWYVISLGLAIVFHDAFLTFTGLSHDNYVLVIAAFYVVSMRFIHISTFTSTQRKMWGPLFELMIGIGLFAVLAFFYLQGVFDLRDALWTLFLGHCIAAILILPILPWREMLPFEFDAKVVKEQFRNSLWYVIGAVAVYLMNWGDNLVLRLYTDFESIGQYNFGYQIFKGMLICFTTIQMFYLPDIHLLLEDKTRLRHFMTKTRLQIMGLGTAGLIVTALLLAPGLSLVYGTKYDPSLPIMYCLLIASFFALYQMLQLSIIVGMSRFAFVQIATFIALGVNLGLDFALVPTYGIMGAAVATTIAYASLAAMFSWYMRKRLKLFEEI</sequence>
<name>A0ABP7Q463_9GAMM</name>
<feature type="transmembrane region" description="Helical" evidence="6">
    <location>
        <begin position="293"/>
        <end position="314"/>
    </location>
</feature>
<feature type="transmembrane region" description="Helical" evidence="6">
    <location>
        <begin position="216"/>
        <end position="232"/>
    </location>
</feature>